<accession>A0A2M7ALL8</accession>
<dbReference type="Pfam" id="PF13194">
    <property type="entry name" value="DUF4010"/>
    <property type="match status" value="1"/>
</dbReference>
<feature type="transmembrane region" description="Helical" evidence="1">
    <location>
        <begin position="265"/>
        <end position="287"/>
    </location>
</feature>
<feature type="transmembrane region" description="Helical" evidence="1">
    <location>
        <begin position="103"/>
        <end position="131"/>
    </location>
</feature>
<reference evidence="5" key="1">
    <citation type="submission" date="2017-09" db="EMBL/GenBank/DDBJ databases">
        <title>Depth-based differentiation of microbial function through sediment-hosted aquifers and enrichment of novel symbionts in the deep terrestrial subsurface.</title>
        <authorList>
            <person name="Probst A.J."/>
            <person name="Ladd B."/>
            <person name="Jarett J.K."/>
            <person name="Geller-Mcgrath D.E."/>
            <person name="Sieber C.M.K."/>
            <person name="Emerson J.B."/>
            <person name="Anantharaman K."/>
            <person name="Thomas B.C."/>
            <person name="Malmstrom R."/>
            <person name="Stieglmeier M."/>
            <person name="Klingl A."/>
            <person name="Woyke T."/>
            <person name="Ryan C.M."/>
            <person name="Banfield J.F."/>
        </authorList>
    </citation>
    <scope>NUCLEOTIDE SEQUENCE [LARGE SCALE GENOMIC DNA]</scope>
</reference>
<feature type="transmembrane region" description="Helical" evidence="1">
    <location>
        <begin position="346"/>
        <end position="364"/>
    </location>
</feature>
<feature type="transmembrane region" description="Helical" evidence="1">
    <location>
        <begin position="6"/>
        <end position="22"/>
    </location>
</feature>
<dbReference type="EMBL" id="PEWD01000084">
    <property type="protein sequence ID" value="PIU68298.1"/>
    <property type="molecule type" value="Genomic_DNA"/>
</dbReference>
<dbReference type="InterPro" id="IPR025105">
    <property type="entry name" value="DUF4010"/>
</dbReference>
<keyword evidence="1" id="KW-0812">Transmembrane</keyword>
<feature type="domain" description="MgtC/SapB/SrpB/YhiD N-terminal" evidence="2">
    <location>
        <begin position="10"/>
        <end position="139"/>
    </location>
</feature>
<dbReference type="Proteomes" id="UP000229916">
    <property type="component" value="Unassembled WGS sequence"/>
</dbReference>
<evidence type="ECO:0000259" key="2">
    <source>
        <dbReference type="Pfam" id="PF02308"/>
    </source>
</evidence>
<feature type="transmembrane region" description="Helical" evidence="1">
    <location>
        <begin position="299"/>
        <end position="317"/>
    </location>
</feature>
<gene>
    <name evidence="4" type="ORF">COS81_04500</name>
</gene>
<feature type="transmembrane region" description="Helical" evidence="1">
    <location>
        <begin position="434"/>
        <end position="453"/>
    </location>
</feature>
<dbReference type="Pfam" id="PF02308">
    <property type="entry name" value="MgtC"/>
    <property type="match status" value="1"/>
</dbReference>
<feature type="transmembrane region" description="Helical" evidence="1">
    <location>
        <begin position="204"/>
        <end position="224"/>
    </location>
</feature>
<comment type="caution">
    <text evidence="4">The sequence shown here is derived from an EMBL/GenBank/DDBJ whole genome shotgun (WGS) entry which is preliminary data.</text>
</comment>
<dbReference type="PANTHER" id="PTHR39084">
    <property type="entry name" value="MEMBRANE PROTEIN-RELATED"/>
    <property type="match status" value="1"/>
</dbReference>
<evidence type="ECO:0000256" key="1">
    <source>
        <dbReference type="SAM" id="Phobius"/>
    </source>
</evidence>
<feature type="transmembrane region" description="Helical" evidence="1">
    <location>
        <begin position="180"/>
        <end position="198"/>
    </location>
</feature>
<keyword evidence="1" id="KW-1133">Transmembrane helix</keyword>
<evidence type="ECO:0000313" key="5">
    <source>
        <dbReference type="Proteomes" id="UP000229916"/>
    </source>
</evidence>
<dbReference type="InterPro" id="IPR049177">
    <property type="entry name" value="MgtC_SapB_SrpB_YhiD_N"/>
</dbReference>
<dbReference type="AlphaFoldDB" id="A0A2M7ALL8"/>
<keyword evidence="1" id="KW-0472">Membrane</keyword>
<organism evidence="4 5">
    <name type="scientific">candidate division WWE3 bacterium CG06_land_8_20_14_3_00_42_16</name>
    <dbReference type="NCBI Taxonomy" id="1975083"/>
    <lineage>
        <taxon>Bacteria</taxon>
        <taxon>Katanobacteria</taxon>
    </lineage>
</organism>
<name>A0A2M7ALL8_UNCKA</name>
<proteinExistence type="predicted"/>
<dbReference type="PANTHER" id="PTHR39084:SF1">
    <property type="entry name" value="DUF4010 DOMAIN-CONTAINING PROTEIN"/>
    <property type="match status" value="1"/>
</dbReference>
<sequence length="454" mass="49027">MDEWSIVLKLCLALLLGALIGIERESTYQEKQAGSLSAVEKIGGLRTYALIALLGGIGGVVLANHPPFFYLLFGGVILLIVTSYLSNVFLYKASGLTTEFSGLFAFVIGALITAQAFLLKEIIAGTIIVTLLLSRKRTIEGAIQGLHKNEILNLLSFAIVALVVLPFLPDKGIVLTDVPYLKNLVLAFNLPATQLAAVEIFNPFRIWLIVVLVSGIHLFSYYLFKYLAPEKGIILTAVTGGLISSTTSTQILAVKSNNVFSKAETLELSGAALLSNAASFVKILILVLPLNPLLFVKSFYPILALILSTTAVSLILFRQARRHHQPKTSGKLSSLFKHKAYSLGPALKFALLLIAIQVLIRLVLVFFGNFAFYLASVLSALGTADIVIINLAEMTGDKITLTLSLFSLLTVITVNLIGKFLYSVFKGKPDFSQWVGIGLAIGIVSMALTTILLP</sequence>
<protein>
    <submittedName>
        <fullName evidence="4">Uncharacterized protein</fullName>
    </submittedName>
</protein>
<evidence type="ECO:0000259" key="3">
    <source>
        <dbReference type="Pfam" id="PF13194"/>
    </source>
</evidence>
<feature type="transmembrane region" description="Helical" evidence="1">
    <location>
        <begin position="151"/>
        <end position="168"/>
    </location>
</feature>
<feature type="transmembrane region" description="Helical" evidence="1">
    <location>
        <begin position="68"/>
        <end position="91"/>
    </location>
</feature>
<feature type="domain" description="DUF4010" evidence="3">
    <location>
        <begin position="211"/>
        <end position="425"/>
    </location>
</feature>
<feature type="transmembrane region" description="Helical" evidence="1">
    <location>
        <begin position="43"/>
        <end position="62"/>
    </location>
</feature>
<evidence type="ECO:0000313" key="4">
    <source>
        <dbReference type="EMBL" id="PIU68298.1"/>
    </source>
</evidence>
<feature type="transmembrane region" description="Helical" evidence="1">
    <location>
        <begin position="399"/>
        <end position="422"/>
    </location>
</feature>
<feature type="transmembrane region" description="Helical" evidence="1">
    <location>
        <begin position="370"/>
        <end position="392"/>
    </location>
</feature>